<evidence type="ECO:0000313" key="3">
    <source>
        <dbReference type="EMBL" id="CAA6829894.1"/>
    </source>
</evidence>
<organism evidence="3">
    <name type="scientific">uncultured Aureispira sp</name>
    <dbReference type="NCBI Taxonomy" id="1331704"/>
    <lineage>
        <taxon>Bacteria</taxon>
        <taxon>Pseudomonadati</taxon>
        <taxon>Bacteroidota</taxon>
        <taxon>Saprospiria</taxon>
        <taxon>Saprospirales</taxon>
        <taxon>Saprospiraceae</taxon>
        <taxon>Aureispira</taxon>
        <taxon>environmental samples</taxon>
    </lineage>
</organism>
<dbReference type="EMBL" id="CACVAQ010000524">
    <property type="protein sequence ID" value="CAA6829894.1"/>
    <property type="molecule type" value="Genomic_DNA"/>
</dbReference>
<dbReference type="AlphaFoldDB" id="A0A6S6UID5"/>
<dbReference type="Gene3D" id="2.40.128.270">
    <property type="match status" value="1"/>
</dbReference>
<feature type="chain" id="PRO_5028234642" description="DUF306 domain-containing protein" evidence="1">
    <location>
        <begin position="20"/>
        <end position="270"/>
    </location>
</feature>
<dbReference type="PANTHER" id="PTHR35535:SF2">
    <property type="entry name" value="DUF306 DOMAIN-CONTAINING PROTEIN"/>
    <property type="match status" value="1"/>
</dbReference>
<keyword evidence="1" id="KW-0732">Signal</keyword>
<feature type="signal peptide" evidence="1">
    <location>
        <begin position="1"/>
        <end position="19"/>
    </location>
</feature>
<evidence type="ECO:0000256" key="1">
    <source>
        <dbReference type="SAM" id="SignalP"/>
    </source>
</evidence>
<reference evidence="3" key="1">
    <citation type="submission" date="2020-01" db="EMBL/GenBank/DDBJ databases">
        <authorList>
            <person name="Meier V. D."/>
            <person name="Meier V D."/>
        </authorList>
    </citation>
    <scope>NUCLEOTIDE SEQUENCE</scope>
    <source>
        <strain evidence="3">HLG_WM_MAG_10</strain>
    </source>
</reference>
<gene>
    <name evidence="3" type="ORF">HELGO_WM25870</name>
</gene>
<dbReference type="PANTHER" id="PTHR35535">
    <property type="entry name" value="HEAT SHOCK PROTEIN HSLJ"/>
    <property type="match status" value="1"/>
</dbReference>
<dbReference type="PROSITE" id="PS51257">
    <property type="entry name" value="PROKAR_LIPOPROTEIN"/>
    <property type="match status" value="1"/>
</dbReference>
<name>A0A6S6UID5_9BACT</name>
<protein>
    <recommendedName>
        <fullName evidence="2">DUF306 domain-containing protein</fullName>
    </recommendedName>
</protein>
<proteinExistence type="predicted"/>
<evidence type="ECO:0000259" key="2">
    <source>
        <dbReference type="Pfam" id="PF03724"/>
    </source>
</evidence>
<dbReference type="InterPro" id="IPR005184">
    <property type="entry name" value="DUF306_Meta_HslJ"/>
</dbReference>
<dbReference type="InterPro" id="IPR053147">
    <property type="entry name" value="Hsp_HslJ-like"/>
</dbReference>
<accession>A0A6S6UID5</accession>
<sequence>MIGTKYIFFLFLCAVLGSACNKKTTTDNATNKTSKARMIEQTISPIGSWTVISFPPDPKLSKPNTNQKSYIVTFDSDNSMALTLDVNTCGTSYKVKDDVITFQEGMTCTEACCDSKEANFLTRQFKGSLKYSIEGSMMTIKTDKGPIQLVNNKDGLIGTSWTAVSYQSTKSDEATKFEKKYRLHFDKNRVNLNLDVNSCNTEIIYAPHLYTFEMPKPMGCTRKCCDSKEGIALMNSLTGKIVYKKTENQLSLTTSTQEIIFVLHKEVIEE</sequence>
<feature type="domain" description="DUF306" evidence="2">
    <location>
        <begin position="47"/>
        <end position="145"/>
    </location>
</feature>
<dbReference type="Pfam" id="PF03724">
    <property type="entry name" value="META"/>
    <property type="match status" value="1"/>
</dbReference>
<dbReference type="InterPro" id="IPR038670">
    <property type="entry name" value="HslJ-like_sf"/>
</dbReference>